<dbReference type="AlphaFoldDB" id="A0A5J9VC47"/>
<name>A0A5J9VC47_9POAL</name>
<reference evidence="2 3" key="1">
    <citation type="journal article" date="2019" name="Sci. Rep.">
        <title>A high-quality genome of Eragrostis curvula grass provides insights into Poaceae evolution and supports new strategies to enhance forage quality.</title>
        <authorList>
            <person name="Carballo J."/>
            <person name="Santos B.A.C.M."/>
            <person name="Zappacosta D."/>
            <person name="Garbus I."/>
            <person name="Selva J.P."/>
            <person name="Gallo C.A."/>
            <person name="Diaz A."/>
            <person name="Albertini E."/>
            <person name="Caccamo M."/>
            <person name="Echenique V."/>
        </authorList>
    </citation>
    <scope>NUCLEOTIDE SEQUENCE [LARGE SCALE GENOMIC DNA]</scope>
    <source>
        <strain evidence="3">cv. Victoria</strain>
        <tissue evidence="2">Leaf</tissue>
    </source>
</reference>
<dbReference type="Gramene" id="TVU33014">
    <property type="protein sequence ID" value="TVU33014"/>
    <property type="gene ID" value="EJB05_24793"/>
</dbReference>
<keyword evidence="3" id="KW-1185">Reference proteome</keyword>
<sequence length="69" mass="7855">MGTAEIWSPASAGKKRKKERRKGPDWKTSNTQKTRPLQTQMEDTVGLLSLRYHNMPPLSKRGQATERGM</sequence>
<gene>
    <name evidence="2" type="ORF">EJB05_24793</name>
</gene>
<evidence type="ECO:0000313" key="2">
    <source>
        <dbReference type="EMBL" id="TVU33014.1"/>
    </source>
</evidence>
<protein>
    <submittedName>
        <fullName evidence="2">Uncharacterized protein</fullName>
    </submittedName>
</protein>
<feature type="non-terminal residue" evidence="2">
    <location>
        <position position="1"/>
    </location>
</feature>
<organism evidence="2 3">
    <name type="scientific">Eragrostis curvula</name>
    <name type="common">weeping love grass</name>
    <dbReference type="NCBI Taxonomy" id="38414"/>
    <lineage>
        <taxon>Eukaryota</taxon>
        <taxon>Viridiplantae</taxon>
        <taxon>Streptophyta</taxon>
        <taxon>Embryophyta</taxon>
        <taxon>Tracheophyta</taxon>
        <taxon>Spermatophyta</taxon>
        <taxon>Magnoliopsida</taxon>
        <taxon>Liliopsida</taxon>
        <taxon>Poales</taxon>
        <taxon>Poaceae</taxon>
        <taxon>PACMAD clade</taxon>
        <taxon>Chloridoideae</taxon>
        <taxon>Eragrostideae</taxon>
        <taxon>Eragrostidinae</taxon>
        <taxon>Eragrostis</taxon>
    </lineage>
</organism>
<dbReference type="Proteomes" id="UP000324897">
    <property type="component" value="Chromosome 1"/>
</dbReference>
<feature type="region of interest" description="Disordered" evidence="1">
    <location>
        <begin position="1"/>
        <end position="40"/>
    </location>
</feature>
<evidence type="ECO:0000256" key="1">
    <source>
        <dbReference type="SAM" id="MobiDB-lite"/>
    </source>
</evidence>
<evidence type="ECO:0000313" key="3">
    <source>
        <dbReference type="Proteomes" id="UP000324897"/>
    </source>
</evidence>
<dbReference type="EMBL" id="RWGY01000011">
    <property type="protein sequence ID" value="TVU33014.1"/>
    <property type="molecule type" value="Genomic_DNA"/>
</dbReference>
<feature type="compositionally biased region" description="Polar residues" evidence="1">
    <location>
        <begin position="27"/>
        <end position="40"/>
    </location>
</feature>
<proteinExistence type="predicted"/>
<comment type="caution">
    <text evidence="2">The sequence shown here is derived from an EMBL/GenBank/DDBJ whole genome shotgun (WGS) entry which is preliminary data.</text>
</comment>
<accession>A0A5J9VC47</accession>